<dbReference type="InterPro" id="IPR051911">
    <property type="entry name" value="SDR_oxidoreductase"/>
</dbReference>
<dbReference type="EMBL" id="SPNV01000022">
    <property type="protein sequence ID" value="KAF5865277.1"/>
    <property type="molecule type" value="Genomic_DNA"/>
</dbReference>
<evidence type="ECO:0000256" key="2">
    <source>
        <dbReference type="ARBA" id="ARBA00023002"/>
    </source>
</evidence>
<organism evidence="4 5">
    <name type="scientific">Petromyces alliaceus</name>
    <name type="common">Aspergillus alliaceus</name>
    <dbReference type="NCBI Taxonomy" id="209559"/>
    <lineage>
        <taxon>Eukaryota</taxon>
        <taxon>Fungi</taxon>
        <taxon>Dikarya</taxon>
        <taxon>Ascomycota</taxon>
        <taxon>Pezizomycotina</taxon>
        <taxon>Eurotiomycetes</taxon>
        <taxon>Eurotiomycetidae</taxon>
        <taxon>Eurotiales</taxon>
        <taxon>Aspergillaceae</taxon>
        <taxon>Aspergillus</taxon>
        <taxon>Aspergillus subgen. Circumdati</taxon>
    </lineage>
</organism>
<comment type="caution">
    <text evidence="4">The sequence shown here is derived from an EMBL/GenBank/DDBJ whole genome shotgun (WGS) entry which is preliminary data.</text>
</comment>
<dbReference type="PANTHER" id="PTHR43976:SF16">
    <property type="entry name" value="SHORT-CHAIN DEHYDROGENASE_REDUCTASE FAMILY PROTEIN"/>
    <property type="match status" value="1"/>
</dbReference>
<dbReference type="InterPro" id="IPR002347">
    <property type="entry name" value="SDR_fam"/>
</dbReference>
<name>A0A8H6EA93_PETAA</name>
<accession>A0A8H6EA93</accession>
<dbReference type="InterPro" id="IPR036291">
    <property type="entry name" value="NAD(P)-bd_dom_sf"/>
</dbReference>
<reference evidence="4 5" key="1">
    <citation type="submission" date="2019-04" db="EMBL/GenBank/DDBJ databases">
        <title>Aspergillus burnettii sp. nov., novel species from soil in southeast Queensland.</title>
        <authorList>
            <person name="Gilchrist C.L.M."/>
            <person name="Pitt J.I."/>
            <person name="Lange L."/>
            <person name="Lacey H.J."/>
            <person name="Vuong D."/>
            <person name="Midgley D.J."/>
            <person name="Greenfield P."/>
            <person name="Bradbury M."/>
            <person name="Lacey E."/>
            <person name="Busk P.K."/>
            <person name="Pilgaard B."/>
            <person name="Chooi Y.H."/>
            <person name="Piggott A.M."/>
        </authorList>
    </citation>
    <scope>NUCLEOTIDE SEQUENCE [LARGE SCALE GENOMIC DNA]</scope>
    <source>
        <strain evidence="4 5">FRR 5400</strain>
    </source>
</reference>
<dbReference type="Pfam" id="PF00106">
    <property type="entry name" value="adh_short"/>
    <property type="match status" value="1"/>
</dbReference>
<sequence length="131" mass="13646">MALYRYRKHLTGQKQAAVSGAPPTVFFNRAGTPAGLGKSLAQKVHSANHSLIATARAPPPSPTSPSNDPNILRLPLDVANPTSITTAINTAVAHFHRIDIVVNNAGISLIGDAEGIPDEARGGPRNELLGS</sequence>
<proteinExistence type="inferred from homology"/>
<evidence type="ECO:0000313" key="4">
    <source>
        <dbReference type="EMBL" id="KAF5865277.1"/>
    </source>
</evidence>
<dbReference type="AlphaFoldDB" id="A0A8H6EA93"/>
<evidence type="ECO:0000256" key="1">
    <source>
        <dbReference type="ARBA" id="ARBA00006484"/>
    </source>
</evidence>
<feature type="non-terminal residue" evidence="4">
    <location>
        <position position="131"/>
    </location>
</feature>
<comment type="similarity">
    <text evidence="1">Belongs to the short-chain dehydrogenases/reductases (SDR) family.</text>
</comment>
<dbReference type="Proteomes" id="UP000541154">
    <property type="component" value="Unassembled WGS sequence"/>
</dbReference>
<dbReference type="SUPFAM" id="SSF51735">
    <property type="entry name" value="NAD(P)-binding Rossmann-fold domains"/>
    <property type="match status" value="1"/>
</dbReference>
<dbReference type="Gene3D" id="3.40.50.720">
    <property type="entry name" value="NAD(P)-binding Rossmann-like Domain"/>
    <property type="match status" value="1"/>
</dbReference>
<protein>
    <submittedName>
        <fullName evidence="4">Uncharacterized protein</fullName>
    </submittedName>
</protein>
<evidence type="ECO:0000313" key="5">
    <source>
        <dbReference type="Proteomes" id="UP000541154"/>
    </source>
</evidence>
<keyword evidence="2" id="KW-0560">Oxidoreductase</keyword>
<dbReference type="PANTHER" id="PTHR43976">
    <property type="entry name" value="SHORT CHAIN DEHYDROGENASE"/>
    <property type="match status" value="1"/>
</dbReference>
<evidence type="ECO:0000256" key="3">
    <source>
        <dbReference type="SAM" id="MobiDB-lite"/>
    </source>
</evidence>
<dbReference type="GO" id="GO:0016491">
    <property type="term" value="F:oxidoreductase activity"/>
    <property type="evidence" value="ECO:0007669"/>
    <property type="project" value="UniProtKB-KW"/>
</dbReference>
<feature type="region of interest" description="Disordered" evidence="3">
    <location>
        <begin position="50"/>
        <end position="71"/>
    </location>
</feature>
<gene>
    <name evidence="4" type="ORF">ETB97_004860</name>
</gene>
<keyword evidence="5" id="KW-1185">Reference proteome</keyword>